<dbReference type="PRINTS" id="PR00344">
    <property type="entry name" value="BCTRLSENSOR"/>
</dbReference>
<protein>
    <recommendedName>
        <fullName evidence="3">histidine kinase</fullName>
        <ecNumber evidence="3">2.7.13.3</ecNumber>
    </recommendedName>
</protein>
<dbReference type="InterPro" id="IPR013783">
    <property type="entry name" value="Ig-like_fold"/>
</dbReference>
<dbReference type="InterPro" id="IPR011110">
    <property type="entry name" value="Reg_prop"/>
</dbReference>
<sequence length="1075" mass="123865">MNNKYKSILIVILFIIVIFNCIVDKTYAVVNDANRNFKRITTDDGLSQISVSTIIQDRKGYMWIGTGDGLNKYNGSKFQVYKYNHKENSISGNSITDLKEDLDGNIWVGTTAGLSKINTITDEITNYLPNENGCNISHYRIRAIMVSKKGDILVGTNDGLNIYDRENDNFIRIYNSEDYNSSLSNQEVYSLTEDVYGNYWVGTRNGLNRINNKTGILERYFAHEDDENSISHNFIYSLHADNLGYLWVGTYYGGLNKLNLETGAIEKFMPGLDSGIPGSYIRDILRDSRGDVWVATDNGFSKFIEEEKKFIKYKSSRYNLGSLISNDTMTICEDSSGAIWIGTSEGISLFNPENLFNYYKADPFDNNSLSSDNISGIYEDNDGILWIGTMFDGLNVFDRKNNKLIRVDQIEDYDGEFYISNNLVRDITGIDDEIWIATENGLDKYNKNTKEKIQYREESGLPCNDVRTLLIDSEGILWIGTRDGIGISDRNGKFGNYSQSFMDAGVNKLFFNDIHEDKDGMIWIAGSIEDGLIRFNKKTAEIKKYNYFGENKEASNNTYNYIISINSDSKGNIWLATDYGIIKFNKESEEYKRYTEEDGLPNNFVYGILLEDEEYLWASTNYGITKFNIEEEKFINYESADGIQGNEFNQYAYFKSNSGEMFFGGINGLTSFRPEQINEKEFIPNVQIESLSTNYGKLIISDEIKLDYKNNQLEFEFFLPDYKDNRKINYAYRLFGLDKEWVFSESKTSINYTNINPGEYVFQIAARNSSGKWSEPTSIKIKIDNPPWKTHFAYFCYGTLVIIIIYVIWNRVKILDSMVKQRTLELNNKLIENNVLYSKLLSHEKYKNNYFINLSHELRTPLNIISSTQKVIENLNNQEQKIPKEKMAYYMNSIKRNCTRLMNLIDNIIYTSKIESGTYRLNFKQHDIVYLVEELALSMKELIEENGIELIIEPFIEEKIIECDDIEIERVIMNLISNAIKFTNRDGIIQVFIWDLGDRIKISVKDNGIGIDPKYHKSIFDRFSQTYSESTEEHGGSGLGLTLSKQLIELHNGIIWVESELGKGSEFIIILPVRQ</sequence>
<dbReference type="GO" id="GO:0005524">
    <property type="term" value="F:ATP binding"/>
    <property type="evidence" value="ECO:0007669"/>
    <property type="project" value="UniProtKB-KW"/>
</dbReference>
<dbReference type="SUPFAM" id="SSF63829">
    <property type="entry name" value="Calcium-dependent phosphotriesterase"/>
    <property type="match status" value="3"/>
</dbReference>
<dbReference type="GO" id="GO:0005886">
    <property type="term" value="C:plasma membrane"/>
    <property type="evidence" value="ECO:0007669"/>
    <property type="project" value="UniProtKB-SubCell"/>
</dbReference>
<keyword evidence="5" id="KW-0597">Phosphoprotein</keyword>
<feature type="transmembrane region" description="Helical" evidence="12">
    <location>
        <begin position="792"/>
        <end position="812"/>
    </location>
</feature>
<evidence type="ECO:0000259" key="13">
    <source>
        <dbReference type="PROSITE" id="PS50109"/>
    </source>
</evidence>
<organism evidence="14 15">
    <name type="scientific">Clostridium disporicum</name>
    <dbReference type="NCBI Taxonomy" id="84024"/>
    <lineage>
        <taxon>Bacteria</taxon>
        <taxon>Bacillati</taxon>
        <taxon>Bacillota</taxon>
        <taxon>Clostridia</taxon>
        <taxon>Eubacteriales</taxon>
        <taxon>Clostridiaceae</taxon>
        <taxon>Clostridium</taxon>
    </lineage>
</organism>
<evidence type="ECO:0000256" key="12">
    <source>
        <dbReference type="SAM" id="Phobius"/>
    </source>
</evidence>
<dbReference type="InterPro" id="IPR011123">
    <property type="entry name" value="Y_Y_Y"/>
</dbReference>
<keyword evidence="10" id="KW-0902">Two-component regulatory system</keyword>
<evidence type="ECO:0000256" key="11">
    <source>
        <dbReference type="ARBA" id="ARBA00023136"/>
    </source>
</evidence>
<dbReference type="SUPFAM" id="SSF55874">
    <property type="entry name" value="ATPase domain of HSP90 chaperone/DNA topoisomerase II/histidine kinase"/>
    <property type="match status" value="1"/>
</dbReference>
<gene>
    <name evidence="14" type="primary">pleC</name>
    <name evidence="14" type="ORF">ERS852471_02066</name>
</gene>
<evidence type="ECO:0000256" key="1">
    <source>
        <dbReference type="ARBA" id="ARBA00000085"/>
    </source>
</evidence>
<dbReference type="FunFam" id="3.30.565.10:FF:000023">
    <property type="entry name" value="PAS domain-containing sensor histidine kinase"/>
    <property type="match status" value="1"/>
</dbReference>
<dbReference type="PANTHER" id="PTHR43547:SF2">
    <property type="entry name" value="HYBRID SIGNAL TRANSDUCTION HISTIDINE KINASE C"/>
    <property type="match status" value="1"/>
</dbReference>
<dbReference type="Gene3D" id="2.130.10.10">
    <property type="entry name" value="YVTN repeat-like/Quinoprotein amine dehydrogenase"/>
    <property type="match status" value="4"/>
</dbReference>
<evidence type="ECO:0000256" key="6">
    <source>
        <dbReference type="ARBA" id="ARBA00022679"/>
    </source>
</evidence>
<dbReference type="SUPFAM" id="SSF47384">
    <property type="entry name" value="Homodimeric domain of signal transducing histidine kinase"/>
    <property type="match status" value="1"/>
</dbReference>
<keyword evidence="11 12" id="KW-0472">Membrane</keyword>
<dbReference type="PROSITE" id="PS50109">
    <property type="entry name" value="HIS_KIN"/>
    <property type="match status" value="1"/>
</dbReference>
<dbReference type="InterPro" id="IPR036097">
    <property type="entry name" value="HisK_dim/P_sf"/>
</dbReference>
<evidence type="ECO:0000313" key="15">
    <source>
        <dbReference type="Proteomes" id="UP000095594"/>
    </source>
</evidence>
<keyword evidence="6 14" id="KW-0808">Transferase</keyword>
<comment type="subcellular location">
    <subcellularLocation>
        <location evidence="2">Cell membrane</location>
    </subcellularLocation>
</comment>
<evidence type="ECO:0000256" key="4">
    <source>
        <dbReference type="ARBA" id="ARBA00022475"/>
    </source>
</evidence>
<dbReference type="SMART" id="SM00387">
    <property type="entry name" value="HATPase_c"/>
    <property type="match status" value="1"/>
</dbReference>
<evidence type="ECO:0000256" key="9">
    <source>
        <dbReference type="ARBA" id="ARBA00022840"/>
    </source>
</evidence>
<dbReference type="InterPro" id="IPR005467">
    <property type="entry name" value="His_kinase_dom"/>
</dbReference>
<evidence type="ECO:0000256" key="10">
    <source>
        <dbReference type="ARBA" id="ARBA00023012"/>
    </source>
</evidence>
<dbReference type="RefSeq" id="WP_055266289.1">
    <property type="nucleotide sequence ID" value="NZ_CABIXQ010000013.1"/>
</dbReference>
<evidence type="ECO:0000256" key="3">
    <source>
        <dbReference type="ARBA" id="ARBA00012438"/>
    </source>
</evidence>
<accession>A0A174H2V1</accession>
<keyword evidence="12" id="KW-1133">Transmembrane helix</keyword>
<keyword evidence="7" id="KW-0547">Nucleotide-binding</keyword>
<keyword evidence="8 14" id="KW-0418">Kinase</keyword>
<evidence type="ECO:0000256" key="2">
    <source>
        <dbReference type="ARBA" id="ARBA00004236"/>
    </source>
</evidence>
<evidence type="ECO:0000256" key="7">
    <source>
        <dbReference type="ARBA" id="ARBA00022741"/>
    </source>
</evidence>
<dbReference type="InterPro" id="IPR003594">
    <property type="entry name" value="HATPase_dom"/>
</dbReference>
<dbReference type="Pfam" id="PF07494">
    <property type="entry name" value="Reg_prop"/>
    <property type="match status" value="7"/>
</dbReference>
<dbReference type="CDD" id="cd16922">
    <property type="entry name" value="HATPase_EvgS-ArcB-TorS-like"/>
    <property type="match status" value="1"/>
</dbReference>
<evidence type="ECO:0000256" key="8">
    <source>
        <dbReference type="ARBA" id="ARBA00022777"/>
    </source>
</evidence>
<feature type="domain" description="Histidine kinase" evidence="13">
    <location>
        <begin position="853"/>
        <end position="1075"/>
    </location>
</feature>
<name>A0A174H2V1_9CLOT</name>
<reference evidence="14 15" key="1">
    <citation type="submission" date="2015-09" db="EMBL/GenBank/DDBJ databases">
        <authorList>
            <consortium name="Pathogen Informatics"/>
        </authorList>
    </citation>
    <scope>NUCLEOTIDE SEQUENCE [LARGE SCALE GENOMIC DNA]</scope>
    <source>
        <strain evidence="14 15">2789STDY5834856</strain>
    </source>
</reference>
<evidence type="ECO:0000256" key="5">
    <source>
        <dbReference type="ARBA" id="ARBA00022553"/>
    </source>
</evidence>
<keyword evidence="12" id="KW-0812">Transmembrane</keyword>
<dbReference type="EMBL" id="CYZX01000013">
    <property type="protein sequence ID" value="CUO69352.1"/>
    <property type="molecule type" value="Genomic_DNA"/>
</dbReference>
<dbReference type="Gene3D" id="3.30.565.10">
    <property type="entry name" value="Histidine kinase-like ATPase, C-terminal domain"/>
    <property type="match status" value="1"/>
</dbReference>
<keyword evidence="9" id="KW-0067">ATP-binding</keyword>
<dbReference type="Pfam" id="PF02518">
    <property type="entry name" value="HATPase_c"/>
    <property type="match status" value="1"/>
</dbReference>
<dbReference type="Gene3D" id="1.10.287.130">
    <property type="match status" value="1"/>
</dbReference>
<dbReference type="InterPro" id="IPR036890">
    <property type="entry name" value="HATPase_C_sf"/>
</dbReference>
<dbReference type="InterPro" id="IPR015943">
    <property type="entry name" value="WD40/YVTN_repeat-like_dom_sf"/>
</dbReference>
<comment type="catalytic activity">
    <reaction evidence="1">
        <text>ATP + protein L-histidine = ADP + protein N-phospho-L-histidine.</text>
        <dbReference type="EC" id="2.7.13.3"/>
    </reaction>
</comment>
<proteinExistence type="predicted"/>
<dbReference type="PANTHER" id="PTHR43547">
    <property type="entry name" value="TWO-COMPONENT HISTIDINE KINASE"/>
    <property type="match status" value="1"/>
</dbReference>
<evidence type="ECO:0000313" key="14">
    <source>
        <dbReference type="EMBL" id="CUO69352.1"/>
    </source>
</evidence>
<dbReference type="Pfam" id="PF07495">
    <property type="entry name" value="Y_Y_Y"/>
    <property type="match status" value="1"/>
</dbReference>
<dbReference type="SMART" id="SM00388">
    <property type="entry name" value="HisKA"/>
    <property type="match status" value="1"/>
</dbReference>
<dbReference type="Proteomes" id="UP000095594">
    <property type="component" value="Unassembled WGS sequence"/>
</dbReference>
<dbReference type="InterPro" id="IPR004358">
    <property type="entry name" value="Sig_transdc_His_kin-like_C"/>
</dbReference>
<dbReference type="Gene3D" id="2.60.40.10">
    <property type="entry name" value="Immunoglobulins"/>
    <property type="match status" value="1"/>
</dbReference>
<keyword evidence="4" id="KW-1003">Cell membrane</keyword>
<dbReference type="CDD" id="cd00082">
    <property type="entry name" value="HisKA"/>
    <property type="match status" value="1"/>
</dbReference>
<dbReference type="OrthoDB" id="9813394at2"/>
<dbReference type="GO" id="GO:0000155">
    <property type="term" value="F:phosphorelay sensor kinase activity"/>
    <property type="evidence" value="ECO:0007669"/>
    <property type="project" value="InterPro"/>
</dbReference>
<dbReference type="AlphaFoldDB" id="A0A174H2V1"/>
<dbReference type="Pfam" id="PF00512">
    <property type="entry name" value="HisKA"/>
    <property type="match status" value="1"/>
</dbReference>
<dbReference type="InterPro" id="IPR003661">
    <property type="entry name" value="HisK_dim/P_dom"/>
</dbReference>
<dbReference type="EC" id="2.7.13.3" evidence="3"/>